<feature type="transmembrane region" description="Helical" evidence="1">
    <location>
        <begin position="5"/>
        <end position="26"/>
    </location>
</feature>
<accession>A0A371QUH5</accession>
<evidence type="ECO:0000313" key="2">
    <source>
        <dbReference type="EMBL" id="RFA93089.1"/>
    </source>
</evidence>
<name>A0A371QUH5_9CREN</name>
<sequence>MKVKLIIIAVVIILFSLLAIYLYLSWGCRLEIDIKCFDTVPGEGDVWSPCSYDGDVKIEPEIPLNWAGDRFTCVAGGRVGNKTYVVLTRTVQVYSLTYTPFSYEDTGRCYCAKHPLDCIFRAETLPIYGARAVLVVDVNSGTGYLGIVYTYAPRYSDVRFGNDGVYLALRYVWVVREIAGDHISNCFYVVKVRLEREGLRLGQPINRTSGVFIKIPN</sequence>
<evidence type="ECO:0000256" key="1">
    <source>
        <dbReference type="SAM" id="Phobius"/>
    </source>
</evidence>
<dbReference type="RefSeq" id="WP_116422061.1">
    <property type="nucleotide sequence ID" value="NZ_NMUE01000068.1"/>
</dbReference>
<organism evidence="2 3">
    <name type="scientific">Pyrobaculum aerophilum</name>
    <dbReference type="NCBI Taxonomy" id="13773"/>
    <lineage>
        <taxon>Archaea</taxon>
        <taxon>Thermoproteota</taxon>
        <taxon>Thermoprotei</taxon>
        <taxon>Thermoproteales</taxon>
        <taxon>Thermoproteaceae</taxon>
        <taxon>Pyrobaculum</taxon>
    </lineage>
</organism>
<comment type="caution">
    <text evidence="2">The sequence shown here is derived from an EMBL/GenBank/DDBJ whole genome shotgun (WGS) entry which is preliminary data.</text>
</comment>
<dbReference type="Proteomes" id="UP000257123">
    <property type="component" value="Unassembled WGS sequence"/>
</dbReference>
<dbReference type="EMBL" id="NMUE01000068">
    <property type="protein sequence ID" value="RFA93089.1"/>
    <property type="molecule type" value="Genomic_DNA"/>
</dbReference>
<keyword evidence="1" id="KW-0472">Membrane</keyword>
<reference evidence="2 3" key="1">
    <citation type="submission" date="2017-07" db="EMBL/GenBank/DDBJ databases">
        <title>Draft genome sequence of aerobic hyperthermophilic archaea, Pyrobaculum aerophilum YKB31 and YKB32.</title>
        <authorList>
            <person name="Mochizuki T."/>
            <person name="Berliner A.J."/>
            <person name="Yoshida-Takashima Y."/>
            <person name="Takaki Y."/>
            <person name="Nunoura T."/>
            <person name="Takai K."/>
        </authorList>
    </citation>
    <scope>NUCLEOTIDE SEQUENCE [LARGE SCALE GENOMIC DNA]</scope>
    <source>
        <strain evidence="2 3">YKB31</strain>
    </source>
</reference>
<protein>
    <submittedName>
        <fullName evidence="2">Uncharacterized protein</fullName>
    </submittedName>
</protein>
<proteinExistence type="predicted"/>
<dbReference type="AlphaFoldDB" id="A0A371QUH5"/>
<gene>
    <name evidence="2" type="ORF">CGL51_13375</name>
</gene>
<evidence type="ECO:0000313" key="3">
    <source>
        <dbReference type="Proteomes" id="UP000257123"/>
    </source>
</evidence>
<keyword evidence="1" id="KW-0812">Transmembrane</keyword>
<keyword evidence="1" id="KW-1133">Transmembrane helix</keyword>